<evidence type="ECO:0000256" key="15">
    <source>
        <dbReference type="PIRSR" id="PIRSR000114-2"/>
    </source>
</evidence>
<evidence type="ECO:0000256" key="5">
    <source>
        <dbReference type="ARBA" id="ARBA00023027"/>
    </source>
</evidence>
<feature type="binding site" evidence="16">
    <location>
        <position position="139"/>
    </location>
    <ligand>
        <name>NAD(+)</name>
        <dbReference type="ChEBI" id="CHEBI:57540"/>
    </ligand>
</feature>
<dbReference type="RefSeq" id="WP_194539481.1">
    <property type="nucleotide sequence ID" value="NZ_JACEFB010000016.1"/>
</dbReference>
<keyword evidence="13" id="KW-0963">Cytoplasm</keyword>
<gene>
    <name evidence="13" type="primary">gpsA</name>
    <name evidence="20" type="ORF">H0921_15790</name>
</gene>
<feature type="binding site" evidence="16">
    <location>
        <begin position="9"/>
        <end position="14"/>
    </location>
    <ligand>
        <name>NAD(+)</name>
        <dbReference type="ChEBI" id="CHEBI:57540"/>
    </ligand>
</feature>
<keyword evidence="5 13" id="KW-0520">NAD</keyword>
<feature type="binding site" evidence="16">
    <location>
        <position position="85"/>
    </location>
    <ligand>
        <name>NAD(+)</name>
        <dbReference type="ChEBI" id="CHEBI:57540"/>
    </ligand>
</feature>
<comment type="subcellular location">
    <subcellularLocation>
        <location evidence="13">Cytoplasm</location>
    </subcellularLocation>
</comment>
<dbReference type="Gene3D" id="3.40.50.720">
    <property type="entry name" value="NAD(P)-binding Rossmann-like Domain"/>
    <property type="match status" value="1"/>
</dbReference>
<keyword evidence="2 13" id="KW-0444">Lipid biosynthesis</keyword>
<dbReference type="SUPFAM" id="SSF51735">
    <property type="entry name" value="NAD(P)-binding Rossmann-fold domains"/>
    <property type="match status" value="1"/>
</dbReference>
<evidence type="ECO:0000256" key="17">
    <source>
        <dbReference type="RuleBase" id="RU000437"/>
    </source>
</evidence>
<keyword evidence="13" id="KW-0547">Nucleotide-binding</keyword>
<feature type="binding site" evidence="13">
    <location>
        <position position="13"/>
    </location>
    <ligand>
        <name>NADPH</name>
        <dbReference type="ChEBI" id="CHEBI:57783"/>
    </ligand>
</feature>
<keyword evidence="4 13" id="KW-0560">Oxidoreductase</keyword>
<feature type="binding site" evidence="13">
    <location>
        <position position="139"/>
    </location>
    <ligand>
        <name>NADPH</name>
        <dbReference type="ChEBI" id="CHEBI:57783"/>
    </ligand>
</feature>
<evidence type="ECO:0000256" key="13">
    <source>
        <dbReference type="HAMAP-Rule" id="MF_00394"/>
    </source>
</evidence>
<feature type="binding site" evidence="13">
    <location>
        <position position="135"/>
    </location>
    <ligand>
        <name>sn-glycerol 3-phosphate</name>
        <dbReference type="ChEBI" id="CHEBI:57597"/>
    </ligand>
</feature>
<comment type="function">
    <text evidence="13">Catalyzes the reduction of the glycolytic intermediate dihydroxyacetone phosphate (DHAP) to sn-glycerol 3-phosphate (G3P), the key precursor for phospholipid synthesis.</text>
</comment>
<feature type="binding site" evidence="13">
    <location>
        <position position="190"/>
    </location>
    <ligand>
        <name>sn-glycerol 3-phosphate</name>
        <dbReference type="ChEBI" id="CHEBI:57597"/>
    </ligand>
</feature>
<dbReference type="PIRSF" id="PIRSF000114">
    <property type="entry name" value="Glycerol-3-P_dh"/>
    <property type="match status" value="1"/>
</dbReference>
<sequence>MALTFAVLGNGAWGTAIAVHLSQRPDYRVKLWGALPETVEEMRRLRENVPLLPGVRIPESVVLTSDPAEAVEGADCWMSAIPTAFLRASLQRFAGLASQVPIVSLSKGLENGTFYRPTEVIREVLGVQRLAVLSGPSHAEEVGRGLPAAVVAASEELELALWVQRHIGTERFRVYTNSDVVGVELCGALKNVMAIAAGLCDGLQFGDNAKAALVTRGLAEMTRFGVAHGADSHTFHGLAGLGDLIVTCYSEHSRNRRVGFRLGRGEPREAVLAGPQVAEGVWTSRSVYERVQRIGLETPIMTGVYRIVHEGQSPLDAVRDLLRRQPGNERW</sequence>
<dbReference type="Gene3D" id="1.10.1040.10">
    <property type="entry name" value="N-(1-d-carboxylethyl)-l-norvaline Dehydrogenase, domain 2"/>
    <property type="match status" value="1"/>
</dbReference>
<evidence type="ECO:0000256" key="10">
    <source>
        <dbReference type="ARBA" id="ARBA00066687"/>
    </source>
</evidence>
<reference evidence="20 21" key="1">
    <citation type="submission" date="2020-07" db="EMBL/GenBank/DDBJ databases">
        <title>Thermogemmata thermophila gen. nov., sp. nov., a novel moderate thermophilic planctomycete from a Kamchatka hot spring.</title>
        <authorList>
            <person name="Elcheninov A.G."/>
            <person name="Podosokorskaya O.A."/>
            <person name="Kovaleva O.L."/>
            <person name="Novikov A."/>
            <person name="Bonch-Osmolovskaya E.A."/>
            <person name="Toshchakov S.V."/>
            <person name="Kublanov I.V."/>
        </authorList>
    </citation>
    <scope>NUCLEOTIDE SEQUENCE [LARGE SCALE GENOMIC DNA]</scope>
    <source>
        <strain evidence="20 21">2918</strain>
    </source>
</reference>
<feature type="binding site" evidence="15">
    <location>
        <position position="107"/>
    </location>
    <ligand>
        <name>substrate</name>
    </ligand>
</feature>
<evidence type="ECO:0000259" key="18">
    <source>
        <dbReference type="Pfam" id="PF01210"/>
    </source>
</evidence>
<dbReference type="NCBIfam" id="NF000942">
    <property type="entry name" value="PRK00094.1-4"/>
    <property type="match status" value="1"/>
</dbReference>
<dbReference type="GO" id="GO:0046167">
    <property type="term" value="P:glycerol-3-phosphate biosynthetic process"/>
    <property type="evidence" value="ECO:0007669"/>
    <property type="project" value="UniProtKB-UniRule"/>
</dbReference>
<dbReference type="GO" id="GO:0047952">
    <property type="term" value="F:glycerol-3-phosphate dehydrogenase [NAD(P)+] activity"/>
    <property type="evidence" value="ECO:0007669"/>
    <property type="project" value="UniProtKB-UniRule"/>
</dbReference>
<keyword evidence="6 13" id="KW-0443">Lipid metabolism</keyword>
<dbReference type="InterPro" id="IPR011128">
    <property type="entry name" value="G3P_DH_NAD-dep_N"/>
</dbReference>
<keyword evidence="8 13" id="KW-1208">Phospholipid metabolism</keyword>
<dbReference type="EC" id="1.1.1.94" evidence="10 13"/>
<name>A0A7V8VGT5_9BACT</name>
<dbReference type="PANTHER" id="PTHR11728:SF1">
    <property type="entry name" value="GLYCEROL-3-PHOSPHATE DEHYDROGENASE [NAD(+)] 2, CHLOROPLASTIC"/>
    <property type="match status" value="1"/>
</dbReference>
<evidence type="ECO:0000256" key="7">
    <source>
        <dbReference type="ARBA" id="ARBA00023209"/>
    </source>
</evidence>
<evidence type="ECO:0000256" key="8">
    <source>
        <dbReference type="ARBA" id="ARBA00023264"/>
    </source>
</evidence>
<feature type="active site" description="Proton acceptor" evidence="13 14">
    <location>
        <position position="190"/>
    </location>
</feature>
<dbReference type="Pfam" id="PF07479">
    <property type="entry name" value="NAD_Gly3P_dh_C"/>
    <property type="match status" value="1"/>
</dbReference>
<dbReference type="EMBL" id="JACEFB010000016">
    <property type="protein sequence ID" value="MBA2227620.1"/>
    <property type="molecule type" value="Genomic_DNA"/>
</dbReference>
<dbReference type="AlphaFoldDB" id="A0A7V8VGT5"/>
<dbReference type="InterPro" id="IPR006168">
    <property type="entry name" value="G3P_DH_NAD-dep"/>
</dbReference>
<comment type="caution">
    <text evidence="20">The sequence shown here is derived from an EMBL/GenBank/DDBJ whole genome shotgun (WGS) entry which is preliminary data.</text>
</comment>
<dbReference type="PROSITE" id="PS00957">
    <property type="entry name" value="NAD_G3PDH"/>
    <property type="match status" value="1"/>
</dbReference>
<dbReference type="Pfam" id="PF01210">
    <property type="entry name" value="NAD_Gly3P_dh_N"/>
    <property type="match status" value="1"/>
</dbReference>
<dbReference type="InterPro" id="IPR008927">
    <property type="entry name" value="6-PGluconate_DH-like_C_sf"/>
</dbReference>
<evidence type="ECO:0000256" key="4">
    <source>
        <dbReference type="ARBA" id="ARBA00023002"/>
    </source>
</evidence>
<evidence type="ECO:0000256" key="6">
    <source>
        <dbReference type="ARBA" id="ARBA00023098"/>
    </source>
</evidence>
<comment type="catalytic activity">
    <reaction evidence="13">
        <text>sn-glycerol 3-phosphate + NAD(+) = dihydroxyacetone phosphate + NADH + H(+)</text>
        <dbReference type="Rhea" id="RHEA:11092"/>
        <dbReference type="ChEBI" id="CHEBI:15378"/>
        <dbReference type="ChEBI" id="CHEBI:57540"/>
        <dbReference type="ChEBI" id="CHEBI:57597"/>
        <dbReference type="ChEBI" id="CHEBI:57642"/>
        <dbReference type="ChEBI" id="CHEBI:57945"/>
        <dbReference type="EC" id="1.1.1.94"/>
    </reaction>
</comment>
<feature type="binding site" evidence="13">
    <location>
        <position position="255"/>
    </location>
    <ligand>
        <name>sn-glycerol 3-phosphate</name>
        <dbReference type="ChEBI" id="CHEBI:57597"/>
    </ligand>
</feature>
<dbReference type="FunFam" id="1.10.1040.10:FF:000001">
    <property type="entry name" value="Glycerol-3-phosphate dehydrogenase [NAD(P)+]"/>
    <property type="match status" value="1"/>
</dbReference>
<dbReference type="Proteomes" id="UP000542342">
    <property type="component" value="Unassembled WGS sequence"/>
</dbReference>
<feature type="binding site" evidence="13">
    <location>
        <position position="277"/>
    </location>
    <ligand>
        <name>NADPH</name>
        <dbReference type="ChEBI" id="CHEBI:57783"/>
    </ligand>
</feature>
<dbReference type="UniPathway" id="UPA00940"/>
<dbReference type="InterPro" id="IPR006109">
    <property type="entry name" value="G3P_DH_NAD-dep_C"/>
</dbReference>
<dbReference type="PANTHER" id="PTHR11728">
    <property type="entry name" value="GLYCEROL-3-PHOSPHATE DEHYDROGENASE"/>
    <property type="match status" value="1"/>
</dbReference>
<evidence type="ECO:0000313" key="20">
    <source>
        <dbReference type="EMBL" id="MBA2227620.1"/>
    </source>
</evidence>
<dbReference type="SUPFAM" id="SSF48179">
    <property type="entry name" value="6-phosphogluconate dehydrogenase C-terminal domain-like"/>
    <property type="match status" value="1"/>
</dbReference>
<evidence type="ECO:0000256" key="2">
    <source>
        <dbReference type="ARBA" id="ARBA00022516"/>
    </source>
</evidence>
<comment type="catalytic activity">
    <reaction evidence="9">
        <text>sn-glycerol 3-phosphate + NADP(+) = dihydroxyacetone phosphate + NADPH + H(+)</text>
        <dbReference type="Rhea" id="RHEA:11096"/>
        <dbReference type="ChEBI" id="CHEBI:15378"/>
        <dbReference type="ChEBI" id="CHEBI:57597"/>
        <dbReference type="ChEBI" id="CHEBI:57642"/>
        <dbReference type="ChEBI" id="CHEBI:57783"/>
        <dbReference type="ChEBI" id="CHEBI:58349"/>
        <dbReference type="EC" id="1.1.1.94"/>
    </reaction>
    <physiologicalReaction direction="right-to-left" evidence="9">
        <dbReference type="Rhea" id="RHEA:11098"/>
    </physiologicalReaction>
</comment>
<dbReference type="GO" id="GO:0008654">
    <property type="term" value="P:phospholipid biosynthetic process"/>
    <property type="evidence" value="ECO:0007669"/>
    <property type="project" value="UniProtKB-KW"/>
</dbReference>
<feature type="binding site" evidence="13">
    <location>
        <position position="107"/>
    </location>
    <ligand>
        <name>NADPH</name>
        <dbReference type="ChEBI" id="CHEBI:57783"/>
    </ligand>
</feature>
<feature type="binding site" evidence="13">
    <location>
        <position position="253"/>
    </location>
    <ligand>
        <name>sn-glycerol 3-phosphate</name>
        <dbReference type="ChEBI" id="CHEBI:57597"/>
    </ligand>
</feature>
<dbReference type="GO" id="GO:0005975">
    <property type="term" value="P:carbohydrate metabolic process"/>
    <property type="evidence" value="ECO:0007669"/>
    <property type="project" value="InterPro"/>
</dbReference>
<comment type="pathway">
    <text evidence="13">Membrane lipid metabolism; glycerophospholipid metabolism.</text>
</comment>
<dbReference type="GO" id="GO:0046168">
    <property type="term" value="P:glycerol-3-phosphate catabolic process"/>
    <property type="evidence" value="ECO:0007669"/>
    <property type="project" value="InterPro"/>
</dbReference>
<evidence type="ECO:0000256" key="11">
    <source>
        <dbReference type="ARBA" id="ARBA00069372"/>
    </source>
</evidence>
<protein>
    <recommendedName>
        <fullName evidence="11 13">Glycerol-3-phosphate dehydrogenase [NAD(P)+]</fullName>
        <ecNumber evidence="10 13">1.1.1.94</ecNumber>
    </recommendedName>
    <alternativeName>
        <fullName evidence="13">NAD(P)(+)-dependent glycerol-3-phosphate dehydrogenase</fullName>
    </alternativeName>
    <alternativeName>
        <fullName evidence="12 13">NAD(P)H-dependent dihydroxyacetone-phosphate reductase</fullName>
    </alternativeName>
</protein>
<dbReference type="InterPro" id="IPR036291">
    <property type="entry name" value="NAD(P)-bd_dom_sf"/>
</dbReference>
<dbReference type="GO" id="GO:0005829">
    <property type="term" value="C:cytosol"/>
    <property type="evidence" value="ECO:0007669"/>
    <property type="project" value="TreeGrafter"/>
</dbReference>
<dbReference type="HAMAP" id="MF_00394">
    <property type="entry name" value="NAD_Glyc3P_dehydrog"/>
    <property type="match status" value="1"/>
</dbReference>
<feature type="binding site" evidence="16">
    <location>
        <position position="254"/>
    </location>
    <ligand>
        <name>NAD(+)</name>
        <dbReference type="ChEBI" id="CHEBI:57540"/>
    </ligand>
</feature>
<organism evidence="20 21">
    <name type="scientific">Thermogemmata fonticola</name>
    <dbReference type="NCBI Taxonomy" id="2755323"/>
    <lineage>
        <taxon>Bacteria</taxon>
        <taxon>Pseudomonadati</taxon>
        <taxon>Planctomycetota</taxon>
        <taxon>Planctomycetia</taxon>
        <taxon>Gemmatales</taxon>
        <taxon>Gemmataceae</taxon>
        <taxon>Thermogemmata</taxon>
    </lineage>
</organism>
<dbReference type="FunFam" id="3.40.50.720:FF:000019">
    <property type="entry name" value="Glycerol-3-phosphate dehydrogenase [NAD(P)+]"/>
    <property type="match status" value="1"/>
</dbReference>
<feature type="binding site" evidence="13">
    <location>
        <position position="107"/>
    </location>
    <ligand>
        <name>sn-glycerol 3-phosphate</name>
        <dbReference type="ChEBI" id="CHEBI:57597"/>
    </ligand>
</feature>
<proteinExistence type="inferred from homology"/>
<evidence type="ECO:0000259" key="19">
    <source>
        <dbReference type="Pfam" id="PF07479"/>
    </source>
</evidence>
<evidence type="ECO:0000256" key="16">
    <source>
        <dbReference type="PIRSR" id="PIRSR000114-3"/>
    </source>
</evidence>
<evidence type="ECO:0000256" key="14">
    <source>
        <dbReference type="PIRSR" id="PIRSR000114-1"/>
    </source>
</evidence>
<feature type="binding site" evidence="13">
    <location>
        <position position="254"/>
    </location>
    <ligand>
        <name>NADPH</name>
        <dbReference type="ChEBI" id="CHEBI:57783"/>
    </ligand>
</feature>
<evidence type="ECO:0000256" key="9">
    <source>
        <dbReference type="ARBA" id="ARBA00052716"/>
    </source>
</evidence>
<feature type="binding site" evidence="13">
    <location>
        <position position="254"/>
    </location>
    <ligand>
        <name>sn-glycerol 3-phosphate</name>
        <dbReference type="ChEBI" id="CHEBI:57597"/>
    </ligand>
</feature>
<comment type="caution">
    <text evidence="13">Lacks conserved residue(s) required for the propagation of feature annotation.</text>
</comment>
<dbReference type="InterPro" id="IPR013328">
    <property type="entry name" value="6PGD_dom2"/>
</dbReference>
<dbReference type="GO" id="GO:0006650">
    <property type="term" value="P:glycerophospholipid metabolic process"/>
    <property type="evidence" value="ECO:0007669"/>
    <property type="project" value="UniProtKB-UniRule"/>
</dbReference>
<feature type="domain" description="Glycerol-3-phosphate dehydrogenase NAD-dependent C-terminal" evidence="19">
    <location>
        <begin position="179"/>
        <end position="318"/>
    </location>
</feature>
<feature type="binding site" evidence="13">
    <location>
        <position position="137"/>
    </location>
    <ligand>
        <name>sn-glycerol 3-phosphate</name>
        <dbReference type="ChEBI" id="CHEBI:57597"/>
    </ligand>
</feature>
<keyword evidence="21" id="KW-1185">Reference proteome</keyword>
<dbReference type="NCBIfam" id="NF000940">
    <property type="entry name" value="PRK00094.1-2"/>
    <property type="match status" value="1"/>
</dbReference>
<dbReference type="GO" id="GO:0051287">
    <property type="term" value="F:NAD binding"/>
    <property type="evidence" value="ECO:0007669"/>
    <property type="project" value="InterPro"/>
</dbReference>
<evidence type="ECO:0000256" key="1">
    <source>
        <dbReference type="ARBA" id="ARBA00011009"/>
    </source>
</evidence>
<evidence type="ECO:0000256" key="12">
    <source>
        <dbReference type="ARBA" id="ARBA00080511"/>
    </source>
</evidence>
<feature type="binding site" evidence="13">
    <location>
        <position position="243"/>
    </location>
    <ligand>
        <name>sn-glycerol 3-phosphate</name>
        <dbReference type="ChEBI" id="CHEBI:57597"/>
    </ligand>
</feature>
<comment type="similarity">
    <text evidence="1 13 17">Belongs to the NAD-dependent glycerol-3-phosphate dehydrogenase family.</text>
</comment>
<accession>A0A7V8VGT5</accession>
<dbReference type="PRINTS" id="PR00077">
    <property type="entry name" value="GPDHDRGNASE"/>
</dbReference>
<evidence type="ECO:0000313" key="21">
    <source>
        <dbReference type="Proteomes" id="UP000542342"/>
    </source>
</evidence>
<feature type="binding site" evidence="15">
    <location>
        <begin position="254"/>
        <end position="255"/>
    </location>
    <ligand>
        <name>substrate</name>
    </ligand>
</feature>
<feature type="domain" description="Glycerol-3-phosphate dehydrogenase NAD-dependent N-terminal" evidence="18">
    <location>
        <begin position="6"/>
        <end position="159"/>
    </location>
</feature>
<keyword evidence="7 13" id="KW-0594">Phospholipid biosynthesis</keyword>
<keyword evidence="3 13" id="KW-0521">NADP</keyword>
<evidence type="ECO:0000256" key="3">
    <source>
        <dbReference type="ARBA" id="ARBA00022857"/>
    </source>
</evidence>
<feature type="binding site" evidence="13">
    <location>
        <position position="279"/>
    </location>
    <ligand>
        <name>NADPH</name>
        <dbReference type="ChEBI" id="CHEBI:57783"/>
    </ligand>
</feature>